<dbReference type="Proteomes" id="UP001632038">
    <property type="component" value="Unassembled WGS sequence"/>
</dbReference>
<evidence type="ECO:0000313" key="2">
    <source>
        <dbReference type="EMBL" id="KAL3637408.1"/>
    </source>
</evidence>
<feature type="region of interest" description="Disordered" evidence="1">
    <location>
        <begin position="50"/>
        <end position="88"/>
    </location>
</feature>
<comment type="caution">
    <text evidence="2">The sequence shown here is derived from an EMBL/GenBank/DDBJ whole genome shotgun (WGS) entry which is preliminary data.</text>
</comment>
<gene>
    <name evidence="2" type="ORF">CASFOL_018576</name>
</gene>
<feature type="compositionally biased region" description="Basic and acidic residues" evidence="1">
    <location>
        <begin position="78"/>
        <end position="88"/>
    </location>
</feature>
<protein>
    <submittedName>
        <fullName evidence="2">Uncharacterized protein</fullName>
    </submittedName>
</protein>
<name>A0ABD3D539_9LAMI</name>
<dbReference type="AlphaFoldDB" id="A0ABD3D539"/>
<proteinExistence type="predicted"/>
<dbReference type="EMBL" id="JAVIJP010000025">
    <property type="protein sequence ID" value="KAL3637408.1"/>
    <property type="molecule type" value="Genomic_DNA"/>
</dbReference>
<reference evidence="3" key="1">
    <citation type="journal article" date="2024" name="IScience">
        <title>Strigolactones Initiate the Formation of Haustorium-like Structures in Castilleja.</title>
        <authorList>
            <person name="Buerger M."/>
            <person name="Peterson D."/>
            <person name="Chory J."/>
        </authorList>
    </citation>
    <scope>NUCLEOTIDE SEQUENCE [LARGE SCALE GENOMIC DNA]</scope>
</reference>
<organism evidence="2 3">
    <name type="scientific">Castilleja foliolosa</name>
    <dbReference type="NCBI Taxonomy" id="1961234"/>
    <lineage>
        <taxon>Eukaryota</taxon>
        <taxon>Viridiplantae</taxon>
        <taxon>Streptophyta</taxon>
        <taxon>Embryophyta</taxon>
        <taxon>Tracheophyta</taxon>
        <taxon>Spermatophyta</taxon>
        <taxon>Magnoliopsida</taxon>
        <taxon>eudicotyledons</taxon>
        <taxon>Gunneridae</taxon>
        <taxon>Pentapetalae</taxon>
        <taxon>asterids</taxon>
        <taxon>lamiids</taxon>
        <taxon>Lamiales</taxon>
        <taxon>Orobanchaceae</taxon>
        <taxon>Pedicularideae</taxon>
        <taxon>Castillejinae</taxon>
        <taxon>Castilleja</taxon>
    </lineage>
</organism>
<evidence type="ECO:0000313" key="3">
    <source>
        <dbReference type="Proteomes" id="UP001632038"/>
    </source>
</evidence>
<feature type="compositionally biased region" description="Polar residues" evidence="1">
    <location>
        <begin position="57"/>
        <end position="73"/>
    </location>
</feature>
<keyword evidence="3" id="KW-1185">Reference proteome</keyword>
<accession>A0ABD3D539</accession>
<evidence type="ECO:0000256" key="1">
    <source>
        <dbReference type="SAM" id="MobiDB-lite"/>
    </source>
</evidence>
<sequence length="88" mass="9766">MLVFNNFAENKSNVFKRYNRDNVQSMVYFAPSWVTDEEFGMGYLDLKPAPAPAPASKSGNAVVLQNGTGNGAQAEQMGAREHDRLNKR</sequence>